<gene>
    <name evidence="2" type="ORF">N658DRAFT_475225</name>
</gene>
<keyword evidence="3" id="KW-1185">Reference proteome</keyword>
<organism evidence="2 3">
    <name type="scientific">Parathielavia hyrcaniae</name>
    <dbReference type="NCBI Taxonomy" id="113614"/>
    <lineage>
        <taxon>Eukaryota</taxon>
        <taxon>Fungi</taxon>
        <taxon>Dikarya</taxon>
        <taxon>Ascomycota</taxon>
        <taxon>Pezizomycotina</taxon>
        <taxon>Sordariomycetes</taxon>
        <taxon>Sordariomycetidae</taxon>
        <taxon>Sordariales</taxon>
        <taxon>Chaetomiaceae</taxon>
        <taxon>Parathielavia</taxon>
    </lineage>
</organism>
<feature type="compositionally biased region" description="Polar residues" evidence="1">
    <location>
        <begin position="1"/>
        <end position="27"/>
    </location>
</feature>
<feature type="compositionally biased region" description="Acidic residues" evidence="1">
    <location>
        <begin position="81"/>
        <end position="95"/>
    </location>
</feature>
<evidence type="ECO:0000313" key="2">
    <source>
        <dbReference type="EMBL" id="KAK4099464.1"/>
    </source>
</evidence>
<sequence length="140" mass="15513">MLKTPQPSATTSNTKTHLKKTTATQKSKPGITRVTLSNGYRAYHHRTDGDNMRPAKQQQKQQKKKVRFVKGDVTSAGLTDDGSESGRDDDDDEYDFLGDESLEEADGWIPVMVAEQDEGYDWISLTGSFVMMGGVSEAHK</sequence>
<evidence type="ECO:0000313" key="3">
    <source>
        <dbReference type="Proteomes" id="UP001305647"/>
    </source>
</evidence>
<evidence type="ECO:0000256" key="1">
    <source>
        <dbReference type="SAM" id="MobiDB-lite"/>
    </source>
</evidence>
<comment type="caution">
    <text evidence="2">The sequence shown here is derived from an EMBL/GenBank/DDBJ whole genome shotgun (WGS) entry which is preliminary data.</text>
</comment>
<proteinExistence type="predicted"/>
<dbReference type="AlphaFoldDB" id="A0AAN6T0F1"/>
<reference evidence="2" key="1">
    <citation type="journal article" date="2023" name="Mol. Phylogenet. Evol.">
        <title>Genome-scale phylogeny and comparative genomics of the fungal order Sordariales.</title>
        <authorList>
            <person name="Hensen N."/>
            <person name="Bonometti L."/>
            <person name="Westerberg I."/>
            <person name="Brannstrom I.O."/>
            <person name="Guillou S."/>
            <person name="Cros-Aarteil S."/>
            <person name="Calhoun S."/>
            <person name="Haridas S."/>
            <person name="Kuo A."/>
            <person name="Mondo S."/>
            <person name="Pangilinan J."/>
            <person name="Riley R."/>
            <person name="LaButti K."/>
            <person name="Andreopoulos B."/>
            <person name="Lipzen A."/>
            <person name="Chen C."/>
            <person name="Yan M."/>
            <person name="Daum C."/>
            <person name="Ng V."/>
            <person name="Clum A."/>
            <person name="Steindorff A."/>
            <person name="Ohm R.A."/>
            <person name="Martin F."/>
            <person name="Silar P."/>
            <person name="Natvig D.O."/>
            <person name="Lalanne C."/>
            <person name="Gautier V."/>
            <person name="Ament-Velasquez S.L."/>
            <person name="Kruys A."/>
            <person name="Hutchinson M.I."/>
            <person name="Powell A.J."/>
            <person name="Barry K."/>
            <person name="Miller A.N."/>
            <person name="Grigoriev I.V."/>
            <person name="Debuchy R."/>
            <person name="Gladieux P."/>
            <person name="Hiltunen Thoren M."/>
            <person name="Johannesson H."/>
        </authorList>
    </citation>
    <scope>NUCLEOTIDE SEQUENCE</scope>
    <source>
        <strain evidence="2">CBS 757.83</strain>
    </source>
</reference>
<accession>A0AAN6T0F1</accession>
<dbReference type="EMBL" id="MU863649">
    <property type="protein sequence ID" value="KAK4099464.1"/>
    <property type="molecule type" value="Genomic_DNA"/>
</dbReference>
<feature type="region of interest" description="Disordered" evidence="1">
    <location>
        <begin position="1"/>
        <end position="95"/>
    </location>
</feature>
<dbReference type="Proteomes" id="UP001305647">
    <property type="component" value="Unassembled WGS sequence"/>
</dbReference>
<reference evidence="2" key="2">
    <citation type="submission" date="2023-05" db="EMBL/GenBank/DDBJ databases">
        <authorList>
            <consortium name="Lawrence Berkeley National Laboratory"/>
            <person name="Steindorff A."/>
            <person name="Hensen N."/>
            <person name="Bonometti L."/>
            <person name="Westerberg I."/>
            <person name="Brannstrom I.O."/>
            <person name="Guillou S."/>
            <person name="Cros-Aarteil S."/>
            <person name="Calhoun S."/>
            <person name="Haridas S."/>
            <person name="Kuo A."/>
            <person name="Mondo S."/>
            <person name="Pangilinan J."/>
            <person name="Riley R."/>
            <person name="Labutti K."/>
            <person name="Andreopoulos B."/>
            <person name="Lipzen A."/>
            <person name="Chen C."/>
            <person name="Yanf M."/>
            <person name="Daum C."/>
            <person name="Ng V."/>
            <person name="Clum A."/>
            <person name="Ohm R."/>
            <person name="Martin F."/>
            <person name="Silar P."/>
            <person name="Natvig D."/>
            <person name="Lalanne C."/>
            <person name="Gautier V."/>
            <person name="Ament-Velasquez S.L."/>
            <person name="Kruys A."/>
            <person name="Hutchinson M.I."/>
            <person name="Powell A.J."/>
            <person name="Barry K."/>
            <person name="Miller A.N."/>
            <person name="Grigoriev I.V."/>
            <person name="Debuchy R."/>
            <person name="Gladieux P."/>
            <person name="Thoren M.H."/>
            <person name="Johannesson H."/>
        </authorList>
    </citation>
    <scope>NUCLEOTIDE SEQUENCE</scope>
    <source>
        <strain evidence="2">CBS 757.83</strain>
    </source>
</reference>
<name>A0AAN6T0F1_9PEZI</name>
<protein>
    <submittedName>
        <fullName evidence="2">Uncharacterized protein</fullName>
    </submittedName>
</protein>